<sequence>MHLQVESGLHLVTARIHEPHIQSHESVIIHTGSIERRSHGILIPDRRCLQRHAVRQRACRGVYMNSHILAVRDRRHRVIMNSLIGGRTVSVRITALNRIRCGTVSRAAGVRRSVRGSVIGGILALTVTDRRARDLSGNAINVPCSSRVYARNGERDRRH</sequence>
<organism evidence="1 2">
    <name type="scientific">Bifidobacterium pullorum</name>
    <dbReference type="NCBI Taxonomy" id="78448"/>
    <lineage>
        <taxon>Bacteria</taxon>
        <taxon>Bacillati</taxon>
        <taxon>Actinomycetota</taxon>
        <taxon>Actinomycetes</taxon>
        <taxon>Bifidobacteriales</taxon>
        <taxon>Bifidobacteriaceae</taxon>
        <taxon>Bifidobacterium</taxon>
    </lineage>
</organism>
<gene>
    <name evidence="1" type="ORF">BPULL_3051</name>
</gene>
<dbReference type="EMBL" id="JGZJ01000010">
    <property type="protein sequence ID" value="KFI80819.1"/>
    <property type="molecule type" value="Genomic_DNA"/>
</dbReference>
<accession>A0A7V8KQD6</accession>
<protein>
    <submittedName>
        <fullName evidence="1">Uncharacterized protein</fullName>
    </submittedName>
</protein>
<evidence type="ECO:0000313" key="2">
    <source>
        <dbReference type="Proteomes" id="UP000029109"/>
    </source>
</evidence>
<dbReference type="AlphaFoldDB" id="A0A7V8KQD6"/>
<proteinExistence type="predicted"/>
<comment type="caution">
    <text evidence="1">The sequence shown here is derived from an EMBL/GenBank/DDBJ whole genome shotgun (WGS) entry which is preliminary data.</text>
</comment>
<evidence type="ECO:0000313" key="1">
    <source>
        <dbReference type="EMBL" id="KFI80819.1"/>
    </source>
</evidence>
<dbReference type="Proteomes" id="UP000029109">
    <property type="component" value="Unassembled WGS sequence"/>
</dbReference>
<reference evidence="1 2" key="1">
    <citation type="submission" date="2014-03" db="EMBL/GenBank/DDBJ databases">
        <title>Genomics of Bifidobacteria.</title>
        <authorList>
            <person name="Ventura M."/>
            <person name="Milani C."/>
            <person name="Lugli G.A."/>
        </authorList>
    </citation>
    <scope>NUCLEOTIDE SEQUENCE [LARGE SCALE GENOMIC DNA]</scope>
    <source>
        <strain evidence="1 2">LMG 21816</strain>
    </source>
</reference>
<name>A0A7V8KQD6_9BIFI</name>